<dbReference type="EMBL" id="JACYCF010000034">
    <property type="protein sequence ID" value="KAF8748748.1"/>
    <property type="molecule type" value="Genomic_DNA"/>
</dbReference>
<sequence length="410" mass="43984">MSECKDTKLRAAVTNDPATVETSGLAEVELAPSECLGNGCVITLGGLEMRRLRGASGCSGTGDSESCRCRRASYRVSTCSLQYQTYDPAFHSSDCPWRDPADMAVPPETALEPVEPDAPETALEPDDPVPVPVPLELLDPEPDATLPPCLHCPPLGLEPFLVHTSPNSAGIPGRTVCDSTRRRSAPRDSIDSALITLGAVPALRRRWWFGFGGGGGMSPADPDAGCARETKRDERVLRDGQEGIVLPVRARHDRVVGSKRGRRAVRARDERVVAVGQDRVRPATAAATTTVREDRILDRRPARARTLNVRTRVCARSRAVRARRVAAVGPRVPAGTVPAPRAGNDTGKKRVEMGWPRDESDALVVSKCSEYEPLVSGSEPGGGGARIRTLPLPVCECAYSPSEKLSAYES</sequence>
<protein>
    <submittedName>
        <fullName evidence="2">Uncharacterized protein</fullName>
    </submittedName>
</protein>
<feature type="compositionally biased region" description="Acidic residues" evidence="1">
    <location>
        <begin position="114"/>
        <end position="127"/>
    </location>
</feature>
<feature type="region of interest" description="Disordered" evidence="1">
    <location>
        <begin position="105"/>
        <end position="127"/>
    </location>
</feature>
<evidence type="ECO:0000313" key="2">
    <source>
        <dbReference type="EMBL" id="KAF8748748.1"/>
    </source>
</evidence>
<accession>A0A8H7I4I6</accession>
<proteinExistence type="predicted"/>
<feature type="compositionally biased region" description="Low complexity" evidence="1">
    <location>
        <begin position="332"/>
        <end position="342"/>
    </location>
</feature>
<feature type="region of interest" description="Disordered" evidence="1">
    <location>
        <begin position="332"/>
        <end position="352"/>
    </location>
</feature>
<comment type="caution">
    <text evidence="2">The sequence shown here is derived from an EMBL/GenBank/DDBJ whole genome shotgun (WGS) entry which is preliminary data.</text>
</comment>
<gene>
    <name evidence="2" type="ORF">RHS01_10595</name>
</gene>
<dbReference type="Proteomes" id="UP000614334">
    <property type="component" value="Unassembled WGS sequence"/>
</dbReference>
<evidence type="ECO:0000313" key="3">
    <source>
        <dbReference type="Proteomes" id="UP000614334"/>
    </source>
</evidence>
<reference evidence="2" key="1">
    <citation type="submission" date="2020-09" db="EMBL/GenBank/DDBJ databases">
        <title>Comparative genome analyses of four rice-infecting Rhizoctonia solani isolates reveal extensive enrichment of homogalacturonan modification genes.</title>
        <authorList>
            <person name="Lee D.-Y."/>
            <person name="Jeon J."/>
            <person name="Kim K.-T."/>
            <person name="Cheong K."/>
            <person name="Song H."/>
            <person name="Choi G."/>
            <person name="Ko J."/>
            <person name="Opiyo S.O."/>
            <person name="Zuo S."/>
            <person name="Madhav S."/>
            <person name="Lee Y.-H."/>
            <person name="Wang G.-L."/>
        </authorList>
    </citation>
    <scope>NUCLEOTIDE SEQUENCE</scope>
    <source>
        <strain evidence="2">AG1-IA B2</strain>
    </source>
</reference>
<dbReference type="AlphaFoldDB" id="A0A8H7I4I6"/>
<organism evidence="2 3">
    <name type="scientific">Rhizoctonia solani</name>
    <dbReference type="NCBI Taxonomy" id="456999"/>
    <lineage>
        <taxon>Eukaryota</taxon>
        <taxon>Fungi</taxon>
        <taxon>Dikarya</taxon>
        <taxon>Basidiomycota</taxon>
        <taxon>Agaricomycotina</taxon>
        <taxon>Agaricomycetes</taxon>
        <taxon>Cantharellales</taxon>
        <taxon>Ceratobasidiaceae</taxon>
        <taxon>Rhizoctonia</taxon>
    </lineage>
</organism>
<evidence type="ECO:0000256" key="1">
    <source>
        <dbReference type="SAM" id="MobiDB-lite"/>
    </source>
</evidence>
<name>A0A8H7I4I6_9AGAM</name>